<evidence type="ECO:0000313" key="1">
    <source>
        <dbReference type="EMBL" id="MCK9876234.1"/>
    </source>
</evidence>
<sequence length="63" mass="7107">MRLTEFWARMNTQFGSSYAESFARDHVLAGLGATVESALARGDDARVVWRAVCEEFDVPARER</sequence>
<comment type="caution">
    <text evidence="1">The sequence shown here is derived from an EMBL/GenBank/DDBJ whole genome shotgun (WGS) entry which is preliminary data.</text>
</comment>
<dbReference type="Proteomes" id="UP001201873">
    <property type="component" value="Unassembled WGS sequence"/>
</dbReference>
<organism evidence="1 2">
    <name type="scientific">Frankia umida</name>
    <dbReference type="NCBI Taxonomy" id="573489"/>
    <lineage>
        <taxon>Bacteria</taxon>
        <taxon>Bacillati</taxon>
        <taxon>Actinomycetota</taxon>
        <taxon>Actinomycetes</taxon>
        <taxon>Frankiales</taxon>
        <taxon>Frankiaceae</taxon>
        <taxon>Frankia</taxon>
    </lineage>
</organism>
<dbReference type="Pfam" id="PF11248">
    <property type="entry name" value="DUF3046"/>
    <property type="match status" value="1"/>
</dbReference>
<dbReference type="RefSeq" id="WP_248824542.1">
    <property type="nucleotide sequence ID" value="NZ_JALKFT010000008.1"/>
</dbReference>
<dbReference type="InterPro" id="IPR021408">
    <property type="entry name" value="DUF3046"/>
</dbReference>
<dbReference type="EMBL" id="JALKFT010000008">
    <property type="protein sequence ID" value="MCK9876234.1"/>
    <property type="molecule type" value="Genomic_DNA"/>
</dbReference>
<protein>
    <submittedName>
        <fullName evidence="1">DUF3046 domain-containing protein</fullName>
    </submittedName>
</protein>
<accession>A0ABT0JY51</accession>
<name>A0ABT0JY51_9ACTN</name>
<keyword evidence="2" id="KW-1185">Reference proteome</keyword>
<gene>
    <name evidence="1" type="ORF">MXD59_10670</name>
</gene>
<proteinExistence type="predicted"/>
<reference evidence="1 2" key="1">
    <citation type="submission" date="2022-04" db="EMBL/GenBank/DDBJ databases">
        <title>Genome diversity in the genus Frankia.</title>
        <authorList>
            <person name="Carlos-Shanley C."/>
            <person name="Hahn D."/>
        </authorList>
    </citation>
    <scope>NUCLEOTIDE SEQUENCE [LARGE SCALE GENOMIC DNA]</scope>
    <source>
        <strain evidence="1 2">Ag45/Mut15</strain>
    </source>
</reference>
<evidence type="ECO:0000313" key="2">
    <source>
        <dbReference type="Proteomes" id="UP001201873"/>
    </source>
</evidence>